<evidence type="ECO:0000256" key="2">
    <source>
        <dbReference type="SAM" id="MobiDB-lite"/>
    </source>
</evidence>
<feature type="compositionally biased region" description="Polar residues" evidence="2">
    <location>
        <begin position="361"/>
        <end position="373"/>
    </location>
</feature>
<evidence type="ECO:0000313" key="3">
    <source>
        <dbReference type="EnsemblMetazoa" id="XP_030838543"/>
    </source>
</evidence>
<evidence type="ECO:0008006" key="5">
    <source>
        <dbReference type="Google" id="ProtNLM"/>
    </source>
</evidence>
<dbReference type="OMA" id="WIDISSP"/>
<dbReference type="Pfam" id="PF05308">
    <property type="entry name" value="Mito_fiss_reg"/>
    <property type="match status" value="2"/>
</dbReference>
<dbReference type="PANTHER" id="PTHR14215">
    <property type="entry name" value="PROTEIN OF UNKNOWN FUNCTION DUF729"/>
    <property type="match status" value="1"/>
</dbReference>
<accession>A0A7M7NLR3</accession>
<reference evidence="4" key="1">
    <citation type="submission" date="2015-02" db="EMBL/GenBank/DDBJ databases">
        <title>Genome sequencing for Strongylocentrotus purpuratus.</title>
        <authorList>
            <person name="Murali S."/>
            <person name="Liu Y."/>
            <person name="Vee V."/>
            <person name="English A."/>
            <person name="Wang M."/>
            <person name="Skinner E."/>
            <person name="Han Y."/>
            <person name="Muzny D.M."/>
            <person name="Worley K.C."/>
            <person name="Gibbs R.A."/>
        </authorList>
    </citation>
    <scope>NUCLEOTIDE SEQUENCE</scope>
</reference>
<dbReference type="InParanoid" id="A0A7M7NLR3"/>
<feature type="compositionally biased region" description="Pro residues" evidence="2">
    <location>
        <begin position="236"/>
        <end position="271"/>
    </location>
</feature>
<reference evidence="3" key="2">
    <citation type="submission" date="2021-01" db="UniProtKB">
        <authorList>
            <consortium name="EnsemblMetazoa"/>
        </authorList>
    </citation>
    <scope>IDENTIFICATION</scope>
</reference>
<dbReference type="RefSeq" id="XP_030838543.1">
    <property type="nucleotide sequence ID" value="XM_030982683.1"/>
</dbReference>
<comment type="similarity">
    <text evidence="1">Belongs to the MTFR1 family.</text>
</comment>
<dbReference type="InterPro" id="IPR007972">
    <property type="entry name" value="Mtfr1"/>
</dbReference>
<name>A0A7M7NLR3_STRPU</name>
<dbReference type="OrthoDB" id="2133332at2759"/>
<dbReference type="GeneID" id="764790"/>
<evidence type="ECO:0000256" key="1">
    <source>
        <dbReference type="ARBA" id="ARBA00005807"/>
    </source>
</evidence>
<feature type="compositionally biased region" description="Polar residues" evidence="2">
    <location>
        <begin position="137"/>
        <end position="148"/>
    </location>
</feature>
<protein>
    <recommendedName>
        <fullName evidence="5">Mitochondrial fission regulator 2</fullName>
    </recommendedName>
</protein>
<feature type="region of interest" description="Disordered" evidence="2">
    <location>
        <begin position="212"/>
        <end position="339"/>
    </location>
</feature>
<proteinExistence type="inferred from homology"/>
<dbReference type="EnsemblMetazoa" id="XM_030982683">
    <property type="protein sequence ID" value="XP_030838543"/>
    <property type="gene ID" value="LOC764790"/>
</dbReference>
<dbReference type="PRINTS" id="PR01217">
    <property type="entry name" value="PRICHEXTENSN"/>
</dbReference>
<dbReference type="KEGG" id="spu:764790"/>
<dbReference type="FunCoup" id="A0A7M7NLR3">
    <property type="interactions" value="492"/>
</dbReference>
<organism evidence="3 4">
    <name type="scientific">Strongylocentrotus purpuratus</name>
    <name type="common">Purple sea urchin</name>
    <dbReference type="NCBI Taxonomy" id="7668"/>
    <lineage>
        <taxon>Eukaryota</taxon>
        <taxon>Metazoa</taxon>
        <taxon>Echinodermata</taxon>
        <taxon>Eleutherozoa</taxon>
        <taxon>Echinozoa</taxon>
        <taxon>Echinoidea</taxon>
        <taxon>Euechinoidea</taxon>
        <taxon>Echinacea</taxon>
        <taxon>Camarodonta</taxon>
        <taxon>Echinidea</taxon>
        <taxon>Strongylocentrotidae</taxon>
        <taxon>Strongylocentrotus</taxon>
    </lineage>
</organism>
<dbReference type="GO" id="GO:0005739">
    <property type="term" value="C:mitochondrion"/>
    <property type="evidence" value="ECO:0000318"/>
    <property type="project" value="GO_Central"/>
</dbReference>
<sequence>MLDAAILHVIRMVLHILGNTQDDQEVIGSQSHLPAKRRRRRSLIRAIGSSLPLAPIQRVHFQIFRRSEPPPWRHQFFEEDCEPTFIPTLSDLPWIIMATPDKDIRSRSEYRPVKNKTKRRITMTVRPLHHTPPKYCTTPSPQRTPTCSQSPLPFTIEPQTPPKGGASPPWPKAVDPYAKVDDPVAQKKISALEDELEKLRSQIAMIVTMQSQLPQADPSHTPCTPVSRMSIAPTMAPIPPPPPPPFGAAPPPPPPPCGAPPPPPPPPPPISAPKLSAIDLIKQNRAKNKNKPKETGSDSMPNMADILKGLGTVKLKSIARSPGGTPVRKKPKSSEANDPASIIARALKKKFAHARLSCSPTAANKENINSSGSPVGKWSPARHASPKFGQHLLKPSLRAQPSIRQPRPLADVNT</sequence>
<evidence type="ECO:0000313" key="4">
    <source>
        <dbReference type="Proteomes" id="UP000007110"/>
    </source>
</evidence>
<feature type="region of interest" description="Disordered" evidence="2">
    <location>
        <begin position="129"/>
        <end position="148"/>
    </location>
</feature>
<keyword evidence="4" id="KW-1185">Reference proteome</keyword>
<dbReference type="AlphaFoldDB" id="A0A7M7NLR3"/>
<feature type="region of interest" description="Disordered" evidence="2">
    <location>
        <begin position="361"/>
        <end position="414"/>
    </location>
</feature>
<dbReference type="PANTHER" id="PTHR14215:SF0">
    <property type="entry name" value="WH2 DOMAIN-CONTAINING PROTEIN"/>
    <property type="match status" value="1"/>
</dbReference>
<dbReference type="GO" id="GO:0009060">
    <property type="term" value="P:aerobic respiration"/>
    <property type="evidence" value="ECO:0000318"/>
    <property type="project" value="GO_Central"/>
</dbReference>
<dbReference type="Proteomes" id="UP000007110">
    <property type="component" value="Unassembled WGS sequence"/>
</dbReference>
<dbReference type="GO" id="GO:0000266">
    <property type="term" value="P:mitochondrial fission"/>
    <property type="evidence" value="ECO:0000318"/>
    <property type="project" value="GO_Central"/>
</dbReference>